<dbReference type="NCBIfam" id="TIGR02779">
    <property type="entry name" value="NHEJ_ligase_lig"/>
    <property type="match status" value="1"/>
</dbReference>
<name>A0ABU3SNM1_9MICO</name>
<evidence type="ECO:0000256" key="7">
    <source>
        <dbReference type="ARBA" id="ARBA00022723"/>
    </source>
</evidence>
<accession>A0ABU3SNM1</accession>
<protein>
    <recommendedName>
        <fullName evidence="2">DNA ligase (ATP)</fullName>
        <ecNumber evidence="2">6.5.1.1</ecNumber>
    </recommendedName>
    <alternativeName>
        <fullName evidence="19">NHEJ DNA polymerase</fullName>
    </alternativeName>
</protein>
<dbReference type="PANTHER" id="PTHR42705:SF2">
    <property type="entry name" value="BIFUNCTIONAL NON-HOMOLOGOUS END JOINING PROTEIN LIGD"/>
    <property type="match status" value="1"/>
</dbReference>
<dbReference type="NCBIfam" id="TIGR02778">
    <property type="entry name" value="ligD_pol"/>
    <property type="match status" value="1"/>
</dbReference>
<dbReference type="NCBIfam" id="NF007210">
    <property type="entry name" value="PRK09632.1"/>
    <property type="match status" value="1"/>
</dbReference>
<organism evidence="25 26">
    <name type="scientific">Microbacterium phycohabitans</name>
    <dbReference type="NCBI Taxonomy" id="3075993"/>
    <lineage>
        <taxon>Bacteria</taxon>
        <taxon>Bacillati</taxon>
        <taxon>Actinomycetota</taxon>
        <taxon>Actinomycetes</taxon>
        <taxon>Micrococcales</taxon>
        <taxon>Microbacteriaceae</taxon>
        <taxon>Microbacterium</taxon>
    </lineage>
</organism>
<evidence type="ECO:0000256" key="8">
    <source>
        <dbReference type="ARBA" id="ARBA00022741"/>
    </source>
</evidence>
<dbReference type="CDD" id="cd07971">
    <property type="entry name" value="OBF_DNA_ligase_LigD"/>
    <property type="match status" value="1"/>
</dbReference>
<dbReference type="Gene3D" id="3.30.1490.70">
    <property type="match status" value="1"/>
</dbReference>
<evidence type="ECO:0000256" key="3">
    <source>
        <dbReference type="ARBA" id="ARBA00022598"/>
    </source>
</evidence>
<feature type="domain" description="ATP-dependent DNA ligase family profile" evidence="24">
    <location>
        <begin position="620"/>
        <end position="743"/>
    </location>
</feature>
<keyword evidence="10" id="KW-0378">Hydrolase</keyword>
<dbReference type="RefSeq" id="WP_316004623.1">
    <property type="nucleotide sequence ID" value="NZ_JAWDIT010000003.1"/>
</dbReference>
<dbReference type="Pfam" id="PF04679">
    <property type="entry name" value="DNA_ligase_A_C"/>
    <property type="match status" value="1"/>
</dbReference>
<dbReference type="EC" id="6.5.1.1" evidence="2"/>
<evidence type="ECO:0000256" key="20">
    <source>
        <dbReference type="ARBA" id="ARBA00034003"/>
    </source>
</evidence>
<dbReference type="InterPro" id="IPR014145">
    <property type="entry name" value="LigD_pol_dom"/>
</dbReference>
<feature type="region of interest" description="Disordered" evidence="23">
    <location>
        <begin position="452"/>
        <end position="513"/>
    </location>
</feature>
<comment type="similarity">
    <text evidence="21">In the C-terminal section; belongs to the ATP-dependent DNA ligase family.</text>
</comment>
<dbReference type="PROSITE" id="PS50160">
    <property type="entry name" value="DNA_LIGASE_A3"/>
    <property type="match status" value="1"/>
</dbReference>
<evidence type="ECO:0000256" key="12">
    <source>
        <dbReference type="ARBA" id="ARBA00022840"/>
    </source>
</evidence>
<dbReference type="CDD" id="cd04863">
    <property type="entry name" value="MtLigD_Pol_like"/>
    <property type="match status" value="1"/>
</dbReference>
<evidence type="ECO:0000259" key="24">
    <source>
        <dbReference type="PROSITE" id="PS50160"/>
    </source>
</evidence>
<dbReference type="PANTHER" id="PTHR42705">
    <property type="entry name" value="BIFUNCTIONAL NON-HOMOLOGOUS END JOINING PROTEIN LIGD"/>
    <property type="match status" value="1"/>
</dbReference>
<dbReference type="InterPro" id="IPR014144">
    <property type="entry name" value="LigD_PE_domain"/>
</dbReference>
<keyword evidence="3 25" id="KW-0436">Ligase</keyword>
<dbReference type="Pfam" id="PF21686">
    <property type="entry name" value="LigD_Prim-Pol"/>
    <property type="match status" value="1"/>
</dbReference>
<evidence type="ECO:0000256" key="2">
    <source>
        <dbReference type="ARBA" id="ARBA00012727"/>
    </source>
</evidence>
<evidence type="ECO:0000256" key="11">
    <source>
        <dbReference type="ARBA" id="ARBA00022839"/>
    </source>
</evidence>
<dbReference type="Gene3D" id="2.40.50.140">
    <property type="entry name" value="Nucleic acid-binding proteins"/>
    <property type="match status" value="1"/>
</dbReference>
<dbReference type="SUPFAM" id="SSF56091">
    <property type="entry name" value="DNA ligase/mRNA capping enzyme, catalytic domain"/>
    <property type="match status" value="1"/>
</dbReference>
<keyword evidence="26" id="KW-1185">Reference proteome</keyword>
<dbReference type="NCBIfam" id="TIGR02777">
    <property type="entry name" value="LigD_PE_dom"/>
    <property type="match status" value="1"/>
</dbReference>
<keyword evidence="7" id="KW-0479">Metal-binding</keyword>
<evidence type="ECO:0000256" key="19">
    <source>
        <dbReference type="ARBA" id="ARBA00029943"/>
    </source>
</evidence>
<evidence type="ECO:0000256" key="10">
    <source>
        <dbReference type="ARBA" id="ARBA00022801"/>
    </source>
</evidence>
<evidence type="ECO:0000256" key="22">
    <source>
        <dbReference type="ARBA" id="ARBA00049990"/>
    </source>
</evidence>
<evidence type="ECO:0000313" key="26">
    <source>
        <dbReference type="Proteomes" id="UP001261125"/>
    </source>
</evidence>
<dbReference type="InterPro" id="IPR016059">
    <property type="entry name" value="DNA_ligase_ATP-dep_CS"/>
</dbReference>
<gene>
    <name evidence="25" type="ORF">RWH44_11215</name>
</gene>
<dbReference type="InterPro" id="IPR012310">
    <property type="entry name" value="DNA_ligase_ATP-dep_cent"/>
</dbReference>
<keyword evidence="16" id="KW-0234">DNA repair</keyword>
<feature type="compositionally biased region" description="Low complexity" evidence="23">
    <location>
        <begin position="495"/>
        <end position="504"/>
    </location>
</feature>
<sequence length="833" mass="90185">MTEQTVRIGGRRLRLSNLDKVLYPETGTTKGEVIDYYSRIAPRLLPHLADRPVTRKRWPDGVGTEADPGTPFFAKALEPGAPTWVRRLPIDHSSGAKDYPLVDDLPTLVHLAQVASLELHVPQWRFTREGERQNPDRLVLDLDPGPGVGLAECAEVARWAREILRDIGLDPLPVTSGSKGIHLYARLDARQSSEAVSAVAKELARAIEADHPDLVVSQMAKAARPGKVFIDWSQNNGSKTTIAPYSLRGRPQPTVAAPRTWAELDDPHLRHLLFSEVLDREGDPLAPVERDQEPLRAYLSKRAAGRTPEPIPEAPGGAPAPDGAPRFVIQEHHASRLHWDLRLERDGVLVSWAVPKGVPPTTAKNSLAVMTEDHPLAYLDFAGEIPRGEYGAGTMTVWDTGTYELEKWRDDEVIATLTGRSDGPLGRVRLALIRTEGRGEKSQWLLHRMKTDAEGRAQGEGNPVVARDHSARVDPSASHADKHDTATGAGGGTAAGARRPAEGPTGPPTVADLRPMLATSATPGIARAAAARWGGTPWVEMKWDGIRGVGIWDGTRLRLRSRNGNDLTAAYPELTGVDLGLGADPAVFDGEIVALDANGRPSFPLLQKRMNLLQPREIEREAKRTPVQLYLFDVLSAAGREVASLPLSERRRVLEDLAGGADAPVMVPPVFDDVDAAVSTSSRFGLEGVVVKDPGSTYHRGVRSEQWLKVKHSRTQEVVIGGIRPGKGNRAGAIGSLLVGVPGADGLQYAGRVGSGFGEKTLARLSALLEPLRTDADPFVGVPAADASDALWVRPELVGEVEFAEFTPGGILRQARWRGLRPDKSPGEVVREE</sequence>
<reference evidence="25 26" key="1">
    <citation type="submission" date="2023-09" db="EMBL/GenBank/DDBJ databases">
        <title>Microbacterium fusihabitans sp. nov., Microbacterium phycihabitans sp. nov., and Microbacterium cervinum sp. nov., isolated from dried seaweeds of beach.</title>
        <authorList>
            <person name="Lee S.D."/>
        </authorList>
    </citation>
    <scope>NUCLEOTIDE SEQUENCE [LARGE SCALE GENOMIC DNA]</scope>
    <source>
        <strain evidence="25 26">KSW2-29</strain>
    </source>
</reference>
<dbReference type="Pfam" id="PF01068">
    <property type="entry name" value="DNA_ligase_A_M"/>
    <property type="match status" value="1"/>
</dbReference>
<keyword evidence="13" id="KW-0239">DNA-directed DNA polymerase</keyword>
<dbReference type="InterPro" id="IPR012340">
    <property type="entry name" value="NA-bd_OB-fold"/>
</dbReference>
<evidence type="ECO:0000256" key="21">
    <source>
        <dbReference type="ARBA" id="ARBA00049981"/>
    </source>
</evidence>
<keyword evidence="14" id="KW-0238">DNA-binding</keyword>
<dbReference type="Pfam" id="PF13298">
    <property type="entry name" value="LigD_N"/>
    <property type="match status" value="1"/>
</dbReference>
<dbReference type="Gene3D" id="3.30.470.30">
    <property type="entry name" value="DNA ligase/mRNA capping enzyme"/>
    <property type="match status" value="1"/>
</dbReference>
<evidence type="ECO:0000256" key="5">
    <source>
        <dbReference type="ARBA" id="ARBA00022695"/>
    </source>
</evidence>
<keyword evidence="18" id="KW-0511">Multifunctional enzyme</keyword>
<keyword evidence="6" id="KW-0540">Nuclease</keyword>
<dbReference type="CDD" id="cd07906">
    <property type="entry name" value="Adenylation_DNA_ligase_LigD_LigC"/>
    <property type="match status" value="1"/>
</dbReference>
<keyword evidence="4" id="KW-0808">Transferase</keyword>
<keyword evidence="15" id="KW-0233">DNA recombination</keyword>
<keyword evidence="9" id="KW-0227">DNA damage</keyword>
<evidence type="ECO:0000256" key="1">
    <source>
        <dbReference type="ARBA" id="ARBA00001936"/>
    </source>
</evidence>
<evidence type="ECO:0000256" key="16">
    <source>
        <dbReference type="ARBA" id="ARBA00023204"/>
    </source>
</evidence>
<evidence type="ECO:0000256" key="17">
    <source>
        <dbReference type="ARBA" id="ARBA00023211"/>
    </source>
</evidence>
<evidence type="ECO:0000256" key="14">
    <source>
        <dbReference type="ARBA" id="ARBA00023125"/>
    </source>
</evidence>
<comment type="catalytic activity">
    <reaction evidence="20">
        <text>ATP + (deoxyribonucleotide)n-3'-hydroxyl + 5'-phospho-(deoxyribonucleotide)m = (deoxyribonucleotide)n+m + AMP + diphosphate.</text>
        <dbReference type="EC" id="6.5.1.1"/>
    </reaction>
</comment>
<dbReference type="InterPro" id="IPR014146">
    <property type="entry name" value="LigD_ligase_dom"/>
</dbReference>
<dbReference type="Gene3D" id="3.90.920.10">
    <property type="entry name" value="DNA primase, PRIM domain"/>
    <property type="match status" value="1"/>
</dbReference>
<evidence type="ECO:0000256" key="23">
    <source>
        <dbReference type="SAM" id="MobiDB-lite"/>
    </source>
</evidence>
<comment type="cofactor">
    <cofactor evidence="1">
        <name>Mn(2+)</name>
        <dbReference type="ChEBI" id="CHEBI:29035"/>
    </cofactor>
</comment>
<evidence type="ECO:0000256" key="9">
    <source>
        <dbReference type="ARBA" id="ARBA00022763"/>
    </source>
</evidence>
<evidence type="ECO:0000313" key="25">
    <source>
        <dbReference type="EMBL" id="MDU0346266.1"/>
    </source>
</evidence>
<dbReference type="EMBL" id="JAWDIT010000003">
    <property type="protein sequence ID" value="MDU0346266.1"/>
    <property type="molecule type" value="Genomic_DNA"/>
</dbReference>
<dbReference type="PROSITE" id="PS00697">
    <property type="entry name" value="DNA_LIGASE_A1"/>
    <property type="match status" value="1"/>
</dbReference>
<feature type="region of interest" description="Disordered" evidence="23">
    <location>
        <begin position="302"/>
        <end position="321"/>
    </location>
</feature>
<dbReference type="SUPFAM" id="SSF50249">
    <property type="entry name" value="Nucleic acid-binding proteins"/>
    <property type="match status" value="1"/>
</dbReference>
<evidence type="ECO:0000256" key="4">
    <source>
        <dbReference type="ARBA" id="ARBA00022679"/>
    </source>
</evidence>
<dbReference type="InterPro" id="IPR033649">
    <property type="entry name" value="MtLigD_Pol-like"/>
</dbReference>
<evidence type="ECO:0000256" key="18">
    <source>
        <dbReference type="ARBA" id="ARBA00023268"/>
    </source>
</evidence>
<dbReference type="GO" id="GO:0003910">
    <property type="term" value="F:DNA ligase (ATP) activity"/>
    <property type="evidence" value="ECO:0007669"/>
    <property type="project" value="UniProtKB-EC"/>
</dbReference>
<keyword evidence="8" id="KW-0547">Nucleotide-binding</keyword>
<evidence type="ECO:0000256" key="6">
    <source>
        <dbReference type="ARBA" id="ARBA00022722"/>
    </source>
</evidence>
<dbReference type="Proteomes" id="UP001261125">
    <property type="component" value="Unassembled WGS sequence"/>
</dbReference>
<keyword evidence="11" id="KW-0269">Exonuclease</keyword>
<evidence type="ECO:0000256" key="15">
    <source>
        <dbReference type="ARBA" id="ARBA00023172"/>
    </source>
</evidence>
<dbReference type="InterPro" id="IPR012309">
    <property type="entry name" value="DNA_ligase_ATP-dep_C"/>
</dbReference>
<comment type="caution">
    <text evidence="25">The sequence shown here is derived from an EMBL/GenBank/DDBJ whole genome shotgun (WGS) entry which is preliminary data.</text>
</comment>
<keyword evidence="17" id="KW-0464">Manganese</keyword>
<dbReference type="InterPro" id="IPR052171">
    <property type="entry name" value="NHEJ_LigD"/>
</dbReference>
<keyword evidence="5" id="KW-0548">Nucleotidyltransferase</keyword>
<proteinExistence type="inferred from homology"/>
<keyword evidence="12" id="KW-0067">ATP-binding</keyword>
<evidence type="ECO:0000256" key="13">
    <source>
        <dbReference type="ARBA" id="ARBA00022932"/>
    </source>
</evidence>
<comment type="similarity">
    <text evidence="22">In the N-terminal section; belongs to the LigD polymerase family.</text>
</comment>